<keyword evidence="1" id="KW-0812">Transmembrane</keyword>
<comment type="caution">
    <text evidence="2">The sequence shown here is derived from an EMBL/GenBank/DDBJ whole genome shotgun (WGS) entry which is preliminary data.</text>
</comment>
<name>A0ABP9NZ77_9PSEU</name>
<accession>A0ABP9NZ77</accession>
<organism evidence="2 3">
    <name type="scientific">Pseudonocardia adelaidensis</name>
    <dbReference type="NCBI Taxonomy" id="648754"/>
    <lineage>
        <taxon>Bacteria</taxon>
        <taxon>Bacillati</taxon>
        <taxon>Actinomycetota</taxon>
        <taxon>Actinomycetes</taxon>
        <taxon>Pseudonocardiales</taxon>
        <taxon>Pseudonocardiaceae</taxon>
        <taxon>Pseudonocardia</taxon>
    </lineage>
</organism>
<feature type="transmembrane region" description="Helical" evidence="1">
    <location>
        <begin position="21"/>
        <end position="42"/>
    </location>
</feature>
<feature type="transmembrane region" description="Helical" evidence="1">
    <location>
        <begin position="48"/>
        <end position="64"/>
    </location>
</feature>
<evidence type="ECO:0000313" key="3">
    <source>
        <dbReference type="Proteomes" id="UP001500804"/>
    </source>
</evidence>
<dbReference type="Proteomes" id="UP001500804">
    <property type="component" value="Unassembled WGS sequence"/>
</dbReference>
<proteinExistence type="predicted"/>
<reference evidence="3" key="1">
    <citation type="journal article" date="2019" name="Int. J. Syst. Evol. Microbiol.">
        <title>The Global Catalogue of Microorganisms (GCM) 10K type strain sequencing project: providing services to taxonomists for standard genome sequencing and annotation.</title>
        <authorList>
            <consortium name="The Broad Institute Genomics Platform"/>
            <consortium name="The Broad Institute Genome Sequencing Center for Infectious Disease"/>
            <person name="Wu L."/>
            <person name="Ma J."/>
        </authorList>
    </citation>
    <scope>NUCLEOTIDE SEQUENCE [LARGE SCALE GENOMIC DNA]</scope>
    <source>
        <strain evidence="3">JCM 18302</strain>
    </source>
</reference>
<keyword evidence="1" id="KW-0472">Membrane</keyword>
<evidence type="ECO:0008006" key="4">
    <source>
        <dbReference type="Google" id="ProtNLM"/>
    </source>
</evidence>
<keyword evidence="3" id="KW-1185">Reference proteome</keyword>
<evidence type="ECO:0000313" key="2">
    <source>
        <dbReference type="EMBL" id="GAA5135641.1"/>
    </source>
</evidence>
<keyword evidence="1" id="KW-1133">Transmembrane helix</keyword>
<gene>
    <name evidence="2" type="ORF">GCM10023320_65490</name>
</gene>
<sequence length="84" mass="9292">MQVSERAGNPAAEPRVGRPLLPARAWSVTTVTLVLAMLPLGLIKGADASRAAFFGFLFAAWMLWRSTRNWRAWNEAQQAHRDGA</sequence>
<protein>
    <recommendedName>
        <fullName evidence="4">DUF3040 family protein</fullName>
    </recommendedName>
</protein>
<dbReference type="EMBL" id="BAABJO010000032">
    <property type="protein sequence ID" value="GAA5135641.1"/>
    <property type="molecule type" value="Genomic_DNA"/>
</dbReference>
<evidence type="ECO:0000256" key="1">
    <source>
        <dbReference type="SAM" id="Phobius"/>
    </source>
</evidence>